<dbReference type="Pfam" id="PF01182">
    <property type="entry name" value="Glucosamine_iso"/>
    <property type="match status" value="1"/>
</dbReference>
<dbReference type="GO" id="GO:0042802">
    <property type="term" value="F:identical protein binding"/>
    <property type="evidence" value="ECO:0007669"/>
    <property type="project" value="TreeGrafter"/>
</dbReference>
<dbReference type="Gene3D" id="3.40.50.1360">
    <property type="match status" value="1"/>
</dbReference>
<dbReference type="STRING" id="112248.SAMN05444392_11273"/>
<dbReference type="GO" id="GO:0006046">
    <property type="term" value="P:N-acetylglucosamine catabolic process"/>
    <property type="evidence" value="ECO:0007669"/>
    <property type="project" value="TreeGrafter"/>
</dbReference>
<dbReference type="CDD" id="cd01399">
    <property type="entry name" value="GlcN6P_deaminase"/>
    <property type="match status" value="1"/>
</dbReference>
<feature type="domain" description="Glucosamine/galactosamine-6-phosphate isomerase" evidence="3">
    <location>
        <begin position="11"/>
        <end position="225"/>
    </location>
</feature>
<dbReference type="GO" id="GO:0005737">
    <property type="term" value="C:cytoplasm"/>
    <property type="evidence" value="ECO:0007669"/>
    <property type="project" value="TreeGrafter"/>
</dbReference>
<gene>
    <name evidence="4" type="ORF">SAMN05444392_11273</name>
</gene>
<dbReference type="GO" id="GO:0005975">
    <property type="term" value="P:carbohydrate metabolic process"/>
    <property type="evidence" value="ECO:0007669"/>
    <property type="project" value="InterPro"/>
</dbReference>
<dbReference type="InterPro" id="IPR018321">
    <property type="entry name" value="Glucosamine6P_isomerase_CS"/>
</dbReference>
<name>A0A1M5A833_9BACL</name>
<dbReference type="InterPro" id="IPR006148">
    <property type="entry name" value="Glc/Gal-6P_isomerase"/>
</dbReference>
<protein>
    <submittedName>
        <fullName evidence="4">Glucosamine-6-phosphate isomerase</fullName>
    </submittedName>
</protein>
<dbReference type="OrthoDB" id="9791139at2"/>
<evidence type="ECO:0000256" key="2">
    <source>
        <dbReference type="ARBA" id="ARBA00023277"/>
    </source>
</evidence>
<reference evidence="4 5" key="1">
    <citation type="submission" date="2016-11" db="EMBL/GenBank/DDBJ databases">
        <authorList>
            <person name="Jaros S."/>
            <person name="Januszkiewicz K."/>
            <person name="Wedrychowicz H."/>
        </authorList>
    </citation>
    <scope>NUCLEOTIDE SEQUENCE [LARGE SCALE GENOMIC DNA]</scope>
    <source>
        <strain evidence="4 5">DSM 44666</strain>
    </source>
</reference>
<dbReference type="GO" id="GO:0004342">
    <property type="term" value="F:glucosamine-6-phosphate deaminase activity"/>
    <property type="evidence" value="ECO:0007669"/>
    <property type="project" value="InterPro"/>
</dbReference>
<evidence type="ECO:0000313" key="5">
    <source>
        <dbReference type="Proteomes" id="UP000184476"/>
    </source>
</evidence>
<keyword evidence="5" id="KW-1185">Reference proteome</keyword>
<keyword evidence="2" id="KW-0119">Carbohydrate metabolism</keyword>
<keyword evidence="4" id="KW-0413">Isomerase</keyword>
<dbReference type="EMBL" id="FQVL01000012">
    <property type="protein sequence ID" value="SHF26423.1"/>
    <property type="molecule type" value="Genomic_DNA"/>
</dbReference>
<dbReference type="InterPro" id="IPR037171">
    <property type="entry name" value="NagB/RpiA_transferase-like"/>
</dbReference>
<dbReference type="PROSITE" id="PS01161">
    <property type="entry name" value="GLC_GALNAC_ISOMERASE"/>
    <property type="match status" value="1"/>
</dbReference>
<dbReference type="GO" id="GO:0019262">
    <property type="term" value="P:N-acetylneuraminate catabolic process"/>
    <property type="evidence" value="ECO:0007669"/>
    <property type="project" value="TreeGrafter"/>
</dbReference>
<dbReference type="PANTHER" id="PTHR11280">
    <property type="entry name" value="GLUCOSAMINE-6-PHOSPHATE ISOMERASE"/>
    <property type="match status" value="1"/>
</dbReference>
<evidence type="ECO:0000256" key="1">
    <source>
        <dbReference type="ARBA" id="ARBA00022801"/>
    </source>
</evidence>
<keyword evidence="1" id="KW-0378">Hydrolase</keyword>
<dbReference type="Proteomes" id="UP000184476">
    <property type="component" value="Unassembled WGS sequence"/>
</dbReference>
<accession>A0A1M5A833</accession>
<dbReference type="RefSeq" id="WP_073156761.1">
    <property type="nucleotide sequence ID" value="NZ_FQVL01000012.1"/>
</dbReference>
<dbReference type="GO" id="GO:0006043">
    <property type="term" value="P:glucosamine catabolic process"/>
    <property type="evidence" value="ECO:0007669"/>
    <property type="project" value="TreeGrafter"/>
</dbReference>
<dbReference type="PANTHER" id="PTHR11280:SF5">
    <property type="entry name" value="GLUCOSAMINE-6-PHOSPHATE ISOMERASE"/>
    <property type="match status" value="1"/>
</dbReference>
<organism evidence="4 5">
    <name type="scientific">Seinonella peptonophila</name>
    <dbReference type="NCBI Taxonomy" id="112248"/>
    <lineage>
        <taxon>Bacteria</taxon>
        <taxon>Bacillati</taxon>
        <taxon>Bacillota</taxon>
        <taxon>Bacilli</taxon>
        <taxon>Bacillales</taxon>
        <taxon>Thermoactinomycetaceae</taxon>
        <taxon>Seinonella</taxon>
    </lineage>
</organism>
<dbReference type="AlphaFoldDB" id="A0A1M5A833"/>
<evidence type="ECO:0000259" key="3">
    <source>
        <dbReference type="Pfam" id="PF01182"/>
    </source>
</evidence>
<dbReference type="InterPro" id="IPR004547">
    <property type="entry name" value="Glucosamine6P_isomerase"/>
</dbReference>
<dbReference type="SUPFAM" id="SSF100950">
    <property type="entry name" value="NagB/RpiA/CoA transferase-like"/>
    <property type="match status" value="1"/>
</dbReference>
<dbReference type="GO" id="GO:0016853">
    <property type="term" value="F:isomerase activity"/>
    <property type="evidence" value="ECO:0007669"/>
    <property type="project" value="UniProtKB-KW"/>
</dbReference>
<proteinExistence type="predicted"/>
<sequence>MKVSILEDYEQMSQVTAQAIIDQIKQKPNSLLCLAGGHTPLKSYQIFVKTIKDQQIDVSQCSFVSLDEWVGLDREISGSCQETLYDSVFDHLPIRNEQICFFNGLATDMAAECHHIDNFIRQHGTIDLTLLGIGMNGHIGFNEPGVNPNQYSHIVDLDPMTQRISVKYFEQPIEVKQGITLGMKHIFETKTIILIANDIKKASIVKQTMEEEATEQVPSSLLQRHPHVHVILDQGAASLLTKVGQS</sequence>
<evidence type="ECO:0000313" key="4">
    <source>
        <dbReference type="EMBL" id="SHF26423.1"/>
    </source>
</evidence>